<name>A0A2P6S2A6_ROSCH</name>
<comment type="caution">
    <text evidence="2">The sequence shown here is derived from an EMBL/GenBank/DDBJ whole genome shotgun (WGS) entry which is preliminary data.</text>
</comment>
<dbReference type="InterPro" id="IPR000008">
    <property type="entry name" value="C2_dom"/>
</dbReference>
<dbReference type="Gene3D" id="2.60.40.150">
    <property type="entry name" value="C2 domain"/>
    <property type="match status" value="1"/>
</dbReference>
<feature type="domain" description="C2" evidence="1">
    <location>
        <begin position="12"/>
        <end position="93"/>
    </location>
</feature>
<dbReference type="PROSITE" id="PS50004">
    <property type="entry name" value="C2"/>
    <property type="match status" value="1"/>
</dbReference>
<reference evidence="2 3" key="1">
    <citation type="journal article" date="2018" name="Nat. Genet.">
        <title>The Rosa genome provides new insights in the design of modern roses.</title>
        <authorList>
            <person name="Bendahmane M."/>
        </authorList>
    </citation>
    <scope>NUCLEOTIDE SEQUENCE [LARGE SCALE GENOMIC DNA]</scope>
    <source>
        <strain evidence="3">cv. Old Blush</strain>
    </source>
</reference>
<dbReference type="SUPFAM" id="SSF49562">
    <property type="entry name" value="C2 domain (Calcium/lipid-binding domain, CaLB)"/>
    <property type="match status" value="1"/>
</dbReference>
<organism evidence="2 3">
    <name type="scientific">Rosa chinensis</name>
    <name type="common">China rose</name>
    <dbReference type="NCBI Taxonomy" id="74649"/>
    <lineage>
        <taxon>Eukaryota</taxon>
        <taxon>Viridiplantae</taxon>
        <taxon>Streptophyta</taxon>
        <taxon>Embryophyta</taxon>
        <taxon>Tracheophyta</taxon>
        <taxon>Spermatophyta</taxon>
        <taxon>Magnoliopsida</taxon>
        <taxon>eudicotyledons</taxon>
        <taxon>Gunneridae</taxon>
        <taxon>Pentapetalae</taxon>
        <taxon>rosids</taxon>
        <taxon>fabids</taxon>
        <taxon>Rosales</taxon>
        <taxon>Rosaceae</taxon>
        <taxon>Rosoideae</taxon>
        <taxon>Rosoideae incertae sedis</taxon>
        <taxon>Rosa</taxon>
    </lineage>
</organism>
<proteinExistence type="predicted"/>
<dbReference type="EMBL" id="PDCK01000040">
    <property type="protein sequence ID" value="PRQ52807.1"/>
    <property type="molecule type" value="Genomic_DNA"/>
</dbReference>
<accession>A0A2P6S2A6</accession>
<dbReference type="InterPro" id="IPR035892">
    <property type="entry name" value="C2_domain_sf"/>
</dbReference>
<dbReference type="AlphaFoldDB" id="A0A2P6S2A6"/>
<dbReference type="Pfam" id="PF00168">
    <property type="entry name" value="C2"/>
    <property type="match status" value="1"/>
</dbReference>
<dbReference type="STRING" id="74649.A0A2P6S2A6"/>
<dbReference type="Gramene" id="PRQ52807">
    <property type="protein sequence ID" value="PRQ52807"/>
    <property type="gene ID" value="RchiOBHm_Chr2g0159501"/>
</dbReference>
<evidence type="ECO:0000259" key="1">
    <source>
        <dbReference type="PROSITE" id="PS50004"/>
    </source>
</evidence>
<dbReference type="PANTHER" id="PTHR47042">
    <property type="entry name" value="C2 DOMAIN-CONTAINING PROTEIN-LIKE"/>
    <property type="match status" value="1"/>
</dbReference>
<evidence type="ECO:0000313" key="3">
    <source>
        <dbReference type="Proteomes" id="UP000238479"/>
    </source>
</evidence>
<protein>
    <submittedName>
        <fullName evidence="2">Putative C2 domain-containing protein</fullName>
    </submittedName>
</protein>
<dbReference type="PANTHER" id="PTHR47042:SF4">
    <property type="entry name" value="OS02G0313700 PROTEIN"/>
    <property type="match status" value="1"/>
</dbReference>
<dbReference type="InterPro" id="IPR052847">
    <property type="entry name" value="Ext_Synaptotagmin/KAHRP-like"/>
</dbReference>
<keyword evidence="3" id="KW-1185">Reference proteome</keyword>
<dbReference type="Proteomes" id="UP000238479">
    <property type="component" value="Chromosome 2"/>
</dbReference>
<sequence length="93" mass="10687">MLVVDMKKFASPQQESWFSVNEKESLGHVKVEVIEASDIKAADLNGLSDPYVKGQLGLYWFRMKTQKKTLAPKWHEEFKMPIITWDSSTVLSI</sequence>
<gene>
    <name evidence="2" type="ORF">RchiOBHm_Chr2g0159501</name>
</gene>
<evidence type="ECO:0000313" key="2">
    <source>
        <dbReference type="EMBL" id="PRQ52807.1"/>
    </source>
</evidence>